<evidence type="ECO:0008006" key="5">
    <source>
        <dbReference type="Google" id="ProtNLM"/>
    </source>
</evidence>
<evidence type="ECO:0000313" key="4">
    <source>
        <dbReference type="Proteomes" id="UP001476950"/>
    </source>
</evidence>
<evidence type="ECO:0000313" key="3">
    <source>
        <dbReference type="EMBL" id="MEP1059919.1"/>
    </source>
</evidence>
<sequence>MQTEVNSAAAVDAKSSQTAPLPQRGQFISPKNHQPTLLGHIVISTSLVLGICLSYALMFWFAGTKQNEWLSVTSSLEEKAVNTAIANLPTKPAEKARLIDQFDQIQDRIQKHGSVMGFFYKQYYISLSMICGGSVIASICLFFISKSGWERVNNALINIFIVSSSTVILYGNISLVFKQEENIKDNQALYLSYFALRNEMLSYWATQQVSTGDTIVPAAKFIHYMDGRLQELSQIRLGFDATGITDLGDQMKQLDGSSQKQAQPNVKK</sequence>
<gene>
    <name evidence="3" type="ORF">NDI38_15880</name>
</gene>
<evidence type="ECO:0000256" key="2">
    <source>
        <dbReference type="SAM" id="Phobius"/>
    </source>
</evidence>
<organism evidence="3 4">
    <name type="scientific">Stenomitos frigidus AS-A4</name>
    <dbReference type="NCBI Taxonomy" id="2933935"/>
    <lineage>
        <taxon>Bacteria</taxon>
        <taxon>Bacillati</taxon>
        <taxon>Cyanobacteriota</taxon>
        <taxon>Cyanophyceae</taxon>
        <taxon>Leptolyngbyales</taxon>
        <taxon>Leptolyngbyaceae</taxon>
        <taxon>Stenomitos</taxon>
    </lineage>
</organism>
<keyword evidence="2" id="KW-0472">Membrane</keyword>
<keyword evidence="2" id="KW-1133">Transmembrane helix</keyword>
<feature type="transmembrane region" description="Helical" evidence="2">
    <location>
        <begin position="37"/>
        <end position="62"/>
    </location>
</feature>
<keyword evidence="4" id="KW-1185">Reference proteome</keyword>
<feature type="region of interest" description="Disordered" evidence="1">
    <location>
        <begin position="1"/>
        <end position="24"/>
    </location>
</feature>
<dbReference type="RefSeq" id="WP_190449646.1">
    <property type="nucleotide sequence ID" value="NZ_JAMPLM010000013.1"/>
</dbReference>
<proteinExistence type="predicted"/>
<evidence type="ECO:0000256" key="1">
    <source>
        <dbReference type="SAM" id="MobiDB-lite"/>
    </source>
</evidence>
<dbReference type="Proteomes" id="UP001476950">
    <property type="component" value="Unassembled WGS sequence"/>
</dbReference>
<feature type="transmembrane region" description="Helical" evidence="2">
    <location>
        <begin position="156"/>
        <end position="177"/>
    </location>
</feature>
<keyword evidence="2" id="KW-0812">Transmembrane</keyword>
<feature type="transmembrane region" description="Helical" evidence="2">
    <location>
        <begin position="123"/>
        <end position="144"/>
    </location>
</feature>
<dbReference type="EMBL" id="JAMPLM010000013">
    <property type="protein sequence ID" value="MEP1059919.1"/>
    <property type="molecule type" value="Genomic_DNA"/>
</dbReference>
<protein>
    <recommendedName>
        <fullName evidence="5">DUF4231 domain-containing protein</fullName>
    </recommendedName>
</protein>
<reference evidence="3 4" key="1">
    <citation type="submission" date="2022-04" db="EMBL/GenBank/DDBJ databases">
        <title>Positive selection, recombination, and allopatry shape intraspecific diversity of widespread and dominant cyanobacteria.</title>
        <authorList>
            <person name="Wei J."/>
            <person name="Shu W."/>
            <person name="Hu C."/>
        </authorList>
    </citation>
    <scope>NUCLEOTIDE SEQUENCE [LARGE SCALE GENOMIC DNA]</scope>
    <source>
        <strain evidence="3 4">AS-A4</strain>
    </source>
</reference>
<name>A0ABV0KL32_9CYAN</name>
<comment type="caution">
    <text evidence="3">The sequence shown here is derived from an EMBL/GenBank/DDBJ whole genome shotgun (WGS) entry which is preliminary data.</text>
</comment>
<accession>A0ABV0KL32</accession>